<evidence type="ECO:0000259" key="11">
    <source>
        <dbReference type="PROSITE" id="PS51820"/>
    </source>
</evidence>
<feature type="domain" description="PA14" evidence="11">
    <location>
        <begin position="1640"/>
        <end position="1789"/>
    </location>
</feature>
<feature type="transmembrane region" description="Helical" evidence="8">
    <location>
        <begin position="1167"/>
        <end position="1186"/>
    </location>
</feature>
<dbReference type="InterPro" id="IPR014756">
    <property type="entry name" value="Ig_E-set"/>
</dbReference>
<feature type="compositionally biased region" description="Basic and acidic residues" evidence="7">
    <location>
        <begin position="1379"/>
        <end position="1394"/>
    </location>
</feature>
<keyword evidence="2" id="KW-1003">Cell membrane</keyword>
<evidence type="ECO:0000256" key="7">
    <source>
        <dbReference type="SAM" id="MobiDB-lite"/>
    </source>
</evidence>
<proteinExistence type="predicted"/>
<dbReference type="CDD" id="cd00603">
    <property type="entry name" value="IPT_PCSR"/>
    <property type="match status" value="5"/>
</dbReference>
<keyword evidence="6" id="KW-0863">Zinc-finger</keyword>
<gene>
    <name evidence="12" type="ORF">EVOR1521_LOCUS22983</name>
</gene>
<dbReference type="SMART" id="SM00429">
    <property type="entry name" value="IPT"/>
    <property type="match status" value="4"/>
</dbReference>
<keyword evidence="4" id="KW-0677">Repeat</keyword>
<dbReference type="Gene3D" id="3.90.182.10">
    <property type="entry name" value="Toxin - Anthrax Protective Antigen,domain 1"/>
    <property type="match status" value="1"/>
</dbReference>
<dbReference type="InterPro" id="IPR036812">
    <property type="entry name" value="NAD(P)_OxRdtase_dom_sf"/>
</dbReference>
<organism evidence="12 13">
    <name type="scientific">Effrenium voratum</name>
    <dbReference type="NCBI Taxonomy" id="2562239"/>
    <lineage>
        <taxon>Eukaryota</taxon>
        <taxon>Sar</taxon>
        <taxon>Alveolata</taxon>
        <taxon>Dinophyceae</taxon>
        <taxon>Suessiales</taxon>
        <taxon>Symbiodiniaceae</taxon>
        <taxon>Effrenium</taxon>
    </lineage>
</organism>
<dbReference type="InterPro" id="IPR052387">
    <property type="entry name" value="Fibrocystin"/>
</dbReference>
<dbReference type="InterPro" id="IPR037524">
    <property type="entry name" value="PA14/GLEYA"/>
</dbReference>
<feature type="domain" description="G8" evidence="10">
    <location>
        <begin position="3658"/>
        <end position="3784"/>
    </location>
</feature>
<name>A0AA36J6F0_9DINO</name>
<dbReference type="InterPro" id="IPR002909">
    <property type="entry name" value="IPT_dom"/>
</dbReference>
<feature type="compositionally biased region" description="Acidic residues" evidence="7">
    <location>
        <begin position="4698"/>
        <end position="4707"/>
    </location>
</feature>
<dbReference type="SMART" id="SM01225">
    <property type="entry name" value="G8"/>
    <property type="match status" value="2"/>
</dbReference>
<keyword evidence="6" id="KW-0862">Zinc</keyword>
<dbReference type="InterPro" id="IPR018170">
    <property type="entry name" value="Aldo/ket_reductase_CS"/>
</dbReference>
<evidence type="ECO:0000256" key="3">
    <source>
        <dbReference type="ARBA" id="ARBA00022729"/>
    </source>
</evidence>
<protein>
    <submittedName>
        <fullName evidence="12">Uncharacterized protein</fullName>
    </submittedName>
</protein>
<dbReference type="GO" id="GO:0005886">
    <property type="term" value="C:plasma membrane"/>
    <property type="evidence" value="ECO:0007669"/>
    <property type="project" value="UniProtKB-SubCell"/>
</dbReference>
<evidence type="ECO:0000259" key="10">
    <source>
        <dbReference type="PROSITE" id="PS51484"/>
    </source>
</evidence>
<dbReference type="CDD" id="cd19757">
    <property type="entry name" value="Bbox1"/>
    <property type="match status" value="1"/>
</dbReference>
<dbReference type="Gene3D" id="2.60.40.10">
    <property type="entry name" value="Immunoglobulins"/>
    <property type="match status" value="5"/>
</dbReference>
<dbReference type="InterPro" id="IPR020471">
    <property type="entry name" value="AKR"/>
</dbReference>
<dbReference type="PROSITE" id="PS51484">
    <property type="entry name" value="G8"/>
    <property type="match status" value="2"/>
</dbReference>
<evidence type="ECO:0000256" key="6">
    <source>
        <dbReference type="PROSITE-ProRule" id="PRU00024"/>
    </source>
</evidence>
<evidence type="ECO:0000313" key="13">
    <source>
        <dbReference type="Proteomes" id="UP001178507"/>
    </source>
</evidence>
<dbReference type="CDD" id="cd19071">
    <property type="entry name" value="AKR_AKR1-5-like"/>
    <property type="match status" value="1"/>
</dbReference>
<evidence type="ECO:0000256" key="8">
    <source>
        <dbReference type="SAM" id="Phobius"/>
    </source>
</evidence>
<feature type="region of interest" description="Disordered" evidence="7">
    <location>
        <begin position="1378"/>
        <end position="1428"/>
    </location>
</feature>
<feature type="domain" description="B box-type" evidence="9">
    <location>
        <begin position="887"/>
        <end position="937"/>
    </location>
</feature>
<feature type="region of interest" description="Disordered" evidence="7">
    <location>
        <begin position="4691"/>
        <end position="4712"/>
    </location>
</feature>
<keyword evidence="5" id="KW-0325">Glycoprotein</keyword>
<keyword evidence="13" id="KW-1185">Reference proteome</keyword>
<dbReference type="InterPro" id="IPR013783">
    <property type="entry name" value="Ig-like_fold"/>
</dbReference>
<dbReference type="InterPro" id="IPR000315">
    <property type="entry name" value="Znf_B-box"/>
</dbReference>
<dbReference type="Pfam" id="PF00248">
    <property type="entry name" value="Aldo_ket_red"/>
    <property type="match status" value="1"/>
</dbReference>
<dbReference type="SUPFAM" id="SSF51126">
    <property type="entry name" value="Pectin lyase-like"/>
    <property type="match status" value="1"/>
</dbReference>
<evidence type="ECO:0000256" key="4">
    <source>
        <dbReference type="ARBA" id="ARBA00022737"/>
    </source>
</evidence>
<keyword evidence="8" id="KW-1133">Transmembrane helix</keyword>
<dbReference type="PROSITE" id="PS50119">
    <property type="entry name" value="ZF_BBOX"/>
    <property type="match status" value="1"/>
</dbReference>
<dbReference type="Pfam" id="PF01833">
    <property type="entry name" value="TIG"/>
    <property type="match status" value="5"/>
</dbReference>
<reference evidence="12" key="1">
    <citation type="submission" date="2023-08" db="EMBL/GenBank/DDBJ databases">
        <authorList>
            <person name="Chen Y."/>
            <person name="Shah S."/>
            <person name="Dougan E. K."/>
            <person name="Thang M."/>
            <person name="Chan C."/>
        </authorList>
    </citation>
    <scope>NUCLEOTIDE SEQUENCE</scope>
</reference>
<dbReference type="PROSITE" id="PS00062">
    <property type="entry name" value="ALDOKETO_REDUCTASE_2"/>
    <property type="match status" value="1"/>
</dbReference>
<keyword evidence="3" id="KW-0732">Signal</keyword>
<dbReference type="InterPro" id="IPR011658">
    <property type="entry name" value="PA14_dom"/>
</dbReference>
<keyword evidence="8" id="KW-0812">Transmembrane</keyword>
<dbReference type="InterPro" id="IPR055401">
    <property type="entry name" value="CEMIP_beta-hel_dom"/>
</dbReference>
<dbReference type="SMART" id="SM00758">
    <property type="entry name" value="PA14"/>
    <property type="match status" value="1"/>
</dbReference>
<feature type="transmembrane region" description="Helical" evidence="8">
    <location>
        <begin position="1054"/>
        <end position="1078"/>
    </location>
</feature>
<keyword evidence="6" id="KW-0479">Metal-binding</keyword>
<keyword evidence="8" id="KW-0472">Membrane</keyword>
<dbReference type="Proteomes" id="UP001178507">
    <property type="component" value="Unassembled WGS sequence"/>
</dbReference>
<dbReference type="PROSITE" id="PS51820">
    <property type="entry name" value="PA14"/>
    <property type="match status" value="1"/>
</dbReference>
<dbReference type="Pfam" id="PF24606">
    <property type="entry name" value="CEMIP_beta-hel"/>
    <property type="match status" value="1"/>
</dbReference>
<feature type="domain" description="G8" evidence="10">
    <location>
        <begin position="2489"/>
        <end position="2640"/>
    </location>
</feature>
<comment type="subcellular location">
    <subcellularLocation>
        <location evidence="1">Cell membrane</location>
    </subcellularLocation>
</comment>
<evidence type="ECO:0000256" key="5">
    <source>
        <dbReference type="ARBA" id="ARBA00023180"/>
    </source>
</evidence>
<accession>A0AA36J6F0</accession>
<feature type="transmembrane region" description="Helical" evidence="8">
    <location>
        <begin position="1275"/>
        <end position="1306"/>
    </location>
</feature>
<evidence type="ECO:0000256" key="1">
    <source>
        <dbReference type="ARBA" id="ARBA00004236"/>
    </source>
</evidence>
<sequence length="4782" mass="519371">MKVGGLSSATLASGEMLADSQVRGMTAVMPSMEVQAIRLKATGVLREIHWIEIADVTQPSTFRIRMTGQVGQEATMSFANSVDPGTVRDGVRDANVIIAGEEPYRLHNCRSMSVDVNETAPARRFTLTFECPLEAGTSRWIGLDLIDPGLGSATVGTLQTATAPLAGSFMVGHSGTWSSAIEARTATTSWTHLTQEVQNIRRPEGDANGQLELECFRHPQGWSSGEQFQVLVRFRRPLGNVPLLEVNTTGLRGTGFSLEVYPVEDGDADAIFLDRIPADLFEVPDPADPDVQPVRVVVNGVVGALGGNTLGYRYNTSLVPVLVSVSPSMVDANGTLSLVVGNILAYTNGVSNWTQDLMVQLGEDAGQCQDFQEVSSSGSNVEVTCVLANARAGLHAVNLISLSQGQADPSLAPEVSVEAVLDEVGPLTGSLAGGTVLTLVGVGLRGMNCSQLLVGGVPCTEPAASNIPVPGDVALACLTPALSSFDASSDPANWARTSAADVTLAQPASTASVVRASFQYASGSTPLLSDVVPSFYSSALSTTIVINGSGLASAAGASEAPVVQFGERMGSVTTQEDIGLHVWLLRAAPTPPDQDVVVPLAWIPGKGFAAVPSGVTFESRFEVTAISPVSGSKAGGILVTITGAGFHSDATKHTVKFDLSGGLSRDCAVISGTTSELTCRLQGGASMENMGPSASDSEHDHGMRRLSAERERREKLRCEAGADDHSKVRCFALAMSPGSIRSLSSDTEGGRSKDALDWIRRSELEGGQRPMVEPVYNIEDSSFEDDLISGPETADGEPARRLELEDDVDLAPARSEAFQGLRRWGVDSDEAEEFRLRRLGPARPREKEEVEEDWGDDCGDESPGSRVALLYTVVSGQGVFEDENLYYETIWCDKCGDNAGMEADLYCVDCEGYFCWACSGRWHHPGGCNEMHSLEEIVTGEEKGLKLFTPLLDEIIISVALYTIVRRLIDSVDQNYLFRSDICPTIRWLQNWLAWTDTLTFYHFKEGSGEETLMASCSSEDNFWKLLLDGWVRTTVTDSDSLLLLLRTLPQALVIHYIAITFLVPPLAVCYAACLLLARALELRLPRWRWLRKASVAAQQLSALSARFVSYTQQAPQKTRPRQRPSQDVWEWWDYWSRRQVRWFNFYFRSAKECATLLLANIMRLIVIFRCLGICFGLGNLLRWMLESAGLHESIRVQQEWFGRAKEMLDTDRFIFHSFVGALGVTFELLKQADLWGFLACLFGVSALLALDVLLRFGLVRRRWLGRKNVQKAVLLPLGVVLVVVPAARWAFSLLYFGLVLVLWLLERLTQYVVEKQQERFWEQWESTYRDLTLGKCEDQCPCPCTRHPAGISRARKLPPVLWPGWSRLLRACKRRQAKRDAGKGDSQAKRFVEADAEDTDEIRRLSGDMDGDMDNETDSSNATDSDPAVPEILTLAMSLNGVRPTCKASFCGLNLTDEATPTVSAVLPLKGSYADGTDVVLTVSSMKEPEQVQVYFGETECPNAVVSGAMGDWRVTVPLCSFEASKVPVHLLTSSGYAAKASPFTGASFHFEQELRLTSVTPSSGSFYGGTLATIAGAGLGATTAANYATVGGTPCQVTAASNDQISCYVPPAAAELATGDVAARTMEAAVKVLSASVATEPGLKGEYFFFTQGSTLPSLDGRVPDLTRTDSTINFADTSQVWDANLPSSTHFAVRWTGYITVQSSGDYTFYLGSDDGSQLFLDGSLVVDNDGTHGFRTRTSVPQTLAAHSMHMVTVLFFQTIGSHGVRLQYLGPDTGGQVLLVPSSVLSHGSFEQAPTLSYVYDSPDSAPFIENLTEAGATLTLEGANFGADGKVALGSATNPDLNFLCTVTSWSATNIICSRPELPSGAWQVRVHTAMGWSNVAPLLVWVELTVTSVEANGVNVSAASATSPWVLVMKFSEGGLLGYDSELWSNAELLNPDSPEDMPGNAKYQAYMDTPFKRLRACVGTAYGSCASHSFDSAYSSASALFTAGYVRDFSVDQGGLIQALGAKPGTYQACPMLSPGFNLECDSANKARWGFCANCPNQQCQPEGGDADAAVGIGLRGSNSPAVGAGWTAYFASGGGTCSATSETHKDVWLWVENLTVAETTETLHSGHGGGVAVTIAGSGLGFDKAQTKISVCGEPCEVSKSDGSSATCAAPGIRTMELIDTYPEAFPSTDLAAAAAMFYTDRGELESSLSELAFKSSVDLQIDLSLGLGPRSGCWLGFELPPGKEALVTAVDFFPPTDPNRRAKAAETVFEVRSFSGNVTWTEIASARSATTTGASIAQGWTSYPVQGPEGENSSVVAQAFRVRVLPDACNSAGELMRGVRFRGILLSTGNASACPIEVEAVSHPLASATGGSARLPVTLSYSLARTPVVTALTPSRGTARGDTLVTLLGEGLDPLDANGDAATVAADNANIMLNGYSCLPQEANSSALSCMTTERNAGIQAPSTEVFLAGRGYAIISERSEDTVFKYVDRWSNIYSWLDSEPPVDGDSVIVPEGQAIMLDVNSPKLFLLLIMGYFEFDRKDLSLDSTYIWIAGGHFFVGSEEAPFLQQATITLHGDRWNTIELPVIGSKMLVVTDLGGLGTCTHQHEMTVRLSARGRHYVDPCPVKLVGRLELHGKPSISWTRLVETAAAGTSLLRLEEAVDWEVGTEMVITPSERGEEEEVRKVQSLADGGLTIELDQPLRFEHLGIWYFNDELPSPTDLRAAVGRLTRNVKVQGDEKSLNAGNSFLFGVHMGAFHGGIMRVENTELTRSGQAANFGRYSSHWHHLSPHRTVDVVDVAYLRNNSYHHTFQRAVVVHSTDYAQVLHNVALQTKGHSYFTEAGDEVFVHMFHNLAVHPLQHPLLLMDDMTPAGFWLPGFQGWPSRRAPALPARPAISEAAIDPASVPSLQLLGDGGRMPMSGVGLCCRASARGDAGRQGVLDFLLQGGRHLDTAQIYGNHKEVGEGARQAMDQGVPREEIFLTTKIWPEDFGWDQAAAWVPRMLAELQVTYVDLVLLHMAQADGKDCGPRQCRQETWLALQRFQRKGQIRALGVSNFGPRQMQELFDLGGAPVAVNQLEYHPWVPSIHRDTVEWCHRRGVAVTAYGSMGSNTYAPQITAQGALQQIGEWHGKSAGQILLRWAIQHNVSVIPGTSNPKHQAENLEIFDFELGSQEMAFLDNVAESDRMLYFGHTPDQHRDNMAANCHRGWRLQKIEGIAGQQTDLTFFNNSVHASGFGWHLKPPHAPPTLNNFLAFTAFRCSTGMFYYGTGNIFHDDHRFVECGTGHFMNHLSNGLHTAPLYHNLILVGNIDPQATNTRSGIGIRAAKDNEYFFVSGLTVVNYRESAVLQGCFETTCTMRFERIRWFNSTRRTVSSTAQAGIFWDMDGTLTGNPNGFVAKNFAYNHFPDCQVVPEHVDGVQCGRSDGSLRMRRLLVDSAEPWQLDGKPMRVVTSAGEGDVPYDFFKLGGWPVVVVENETFNMKVEDPNDFQKLRLWYSFRNYIMEKHGYQYTITEPQSEYVQIHLNFTDWRNHWDATTGLRLSRMPTRDDPFGSHSMMLWQDQCDAFNLTEEAQETCGVYVNETGLLLKAEIDEQPEVDMVHGRLTTALTMKVVNNSGTFSAGPNTPSSGNFMQSFTPRECPVAGCPQPAKGPDGYNLLRRWSDASGWPDGQLPGEMDNVVLPPEDNVLLDIVTPKLHWLDVQGRLEFDREKNTTLNAHSVKVWGKMEMGTAADPIPPNVKAEVVLWGDEQSITVIMTEGLFLVNKVVAVLGSLSAVGSPSTTSQAWTRLVSTADTGATQLIVRGNQEDWPLGAQVAISATEYPQPPATTETEVRKIASPPVYDVESDSTTLMLDVALVHRHFAGTVDSSSDTHWPQPTLAAAVALLEGRSNVIFRTGEEVTEHGGEVVIAGSADGNWEGVANISNVDFLKMGKHWYQAPALKFNFLAGQTNLSRVENCVFSQSQSGAIEANSVSNLEIIGNVFHRTFRTAIWIRDTSADDVVIIRKNIAIETLRHSRENTDWVRHFGAFYMEVRPGELSGNVAAGSCDTGFILRPQLAECQKGDVGKPRLQQDELNEAVATLVGVFILDACKEECNECAQIHGLVAWKSAHGGILSGDQNSNVRLDTILLADNHIGVGLRFVRSSPDMSHRIYSYNMSVFGSTPASTCDASIDCRALGREDVVGETCNSVIGNSFRRVGIMTHMINNLPKLCEMGKLKVCRPPTTPVKLCVMPWEHRLGSAGSRYSEAHWDAITFGHWSASDCGRPSAAFTYNPTNIDTAYPQLFTSVKWLPSVEAAAKVFLGESRATGNRVSMSPDFDGTSQMALTDVDGTLLGTTSADASLVTVYNPALALQTCQEQGSSFYDCPDLQLRYLTWEAVGGPAHRVLSKMKLWRASDDRSTWSAGPQPELGCIPADADKDRNFKVRPNEEYNLTMFTSPPKHHRLFWFNDNPEEKIRLDIFLSQPFRLEVYVDGGLLSEDVYDTAKEATPRLPELTDPHGSYTFDPHQRRFYLVMAGGTFSGRNATLGAGFILLRLLQVVQISMTVSVSLAEFDGPAIVANIATLLQIDRSRIKIVSVQSKAQVAAQQGRLLQSRSLQSGEEVALIFQVVEENPEPVPGEAFSGAGVPPPAGTTWEAVVVSNSNTTGNVSGSGSYEYSAEGLAELASLVQILQNASDSGTLAAALQVPVTLDSIELTDSTQPVAEEPEVPEDSDNTTTSMTETTTTAATIGEVPPQDEGAALLQSIGIGAAVGVGVGVLMMGVGYLVRRRFYSNSVHTPYDEASSLYDP</sequence>
<dbReference type="SUPFAM" id="SSF51430">
    <property type="entry name" value="NAD(P)-linked oxidoreductase"/>
    <property type="match status" value="1"/>
</dbReference>
<feature type="transmembrane region" description="Helical" evidence="8">
    <location>
        <begin position="4739"/>
        <end position="4760"/>
    </location>
</feature>
<dbReference type="Pfam" id="PF10162">
    <property type="entry name" value="G8"/>
    <property type="match status" value="2"/>
</dbReference>
<dbReference type="InterPro" id="IPR023210">
    <property type="entry name" value="NADP_OxRdtase_dom"/>
</dbReference>
<dbReference type="GO" id="GO:0016491">
    <property type="term" value="F:oxidoreductase activity"/>
    <property type="evidence" value="ECO:0007669"/>
    <property type="project" value="InterPro"/>
</dbReference>
<feature type="transmembrane region" description="Helical" evidence="8">
    <location>
        <begin position="1235"/>
        <end position="1255"/>
    </location>
</feature>
<evidence type="ECO:0000313" key="12">
    <source>
        <dbReference type="EMBL" id="CAJ1399450.1"/>
    </source>
</evidence>
<dbReference type="InterPro" id="IPR011050">
    <property type="entry name" value="Pectin_lyase_fold/virulence"/>
</dbReference>
<dbReference type="Gene3D" id="3.20.20.100">
    <property type="entry name" value="NADP-dependent oxidoreductase domain"/>
    <property type="match status" value="1"/>
</dbReference>
<dbReference type="SUPFAM" id="SSF56988">
    <property type="entry name" value="Anthrax protective antigen"/>
    <property type="match status" value="1"/>
</dbReference>
<dbReference type="SUPFAM" id="SSF81296">
    <property type="entry name" value="E set domains"/>
    <property type="match status" value="4"/>
</dbReference>
<dbReference type="InterPro" id="IPR019316">
    <property type="entry name" value="G8_domain"/>
</dbReference>
<dbReference type="Pfam" id="PF07691">
    <property type="entry name" value="PA14"/>
    <property type="match status" value="1"/>
</dbReference>
<dbReference type="PANTHER" id="PTHR46769:SF2">
    <property type="entry name" value="FIBROCYSTIN-L ISOFORM 2 PRECURSOR-RELATED"/>
    <property type="match status" value="1"/>
</dbReference>
<dbReference type="EMBL" id="CAUJNA010003337">
    <property type="protein sequence ID" value="CAJ1399450.1"/>
    <property type="molecule type" value="Genomic_DNA"/>
</dbReference>
<comment type="caution">
    <text evidence="12">The sequence shown here is derived from an EMBL/GenBank/DDBJ whole genome shotgun (WGS) entry which is preliminary data.</text>
</comment>
<evidence type="ECO:0000256" key="2">
    <source>
        <dbReference type="ARBA" id="ARBA00022475"/>
    </source>
</evidence>
<dbReference type="PRINTS" id="PR00069">
    <property type="entry name" value="ALDKETRDTASE"/>
</dbReference>
<dbReference type="PANTHER" id="PTHR46769">
    <property type="entry name" value="POLYCYSTIC KIDNEY AND HEPATIC DISEASE 1 (AUTOSOMAL RECESSIVE)-LIKE 1"/>
    <property type="match status" value="1"/>
</dbReference>
<dbReference type="GO" id="GO:0008270">
    <property type="term" value="F:zinc ion binding"/>
    <property type="evidence" value="ECO:0007669"/>
    <property type="project" value="UniProtKB-KW"/>
</dbReference>
<evidence type="ECO:0000259" key="9">
    <source>
        <dbReference type="PROSITE" id="PS50119"/>
    </source>
</evidence>